<evidence type="ECO:0000313" key="2">
    <source>
        <dbReference type="Proteomes" id="UP000263833"/>
    </source>
</evidence>
<keyword evidence="2" id="KW-1185">Reference proteome</keyword>
<sequence>MPPYIFQRGETISLALDAVTGDPLSVTAINAVMKAVPPGRTSVPDSAPVAATFSIIPRAAQADIPPGWTLTIDALTSATLQSGAYLADARLQVAGGVIVTEPVAIRIKPSVTP</sequence>
<evidence type="ECO:0000313" key="1">
    <source>
        <dbReference type="EMBL" id="RDV06076.1"/>
    </source>
</evidence>
<reference evidence="2" key="1">
    <citation type="submission" date="2018-08" db="EMBL/GenBank/DDBJ databases">
        <authorList>
            <person name="Kim S.-J."/>
            <person name="Jung G.-Y."/>
        </authorList>
    </citation>
    <scope>NUCLEOTIDE SEQUENCE [LARGE SCALE GENOMIC DNA]</scope>
    <source>
        <strain evidence="2">GY_G</strain>
    </source>
</reference>
<accession>A0A371BEN8</accession>
<dbReference type="OrthoDB" id="7595753at2"/>
<dbReference type="AlphaFoldDB" id="A0A371BEN8"/>
<organism evidence="1 2">
    <name type="scientific">Sphingorhabdus pulchriflava</name>
    <dbReference type="NCBI Taxonomy" id="2292257"/>
    <lineage>
        <taxon>Bacteria</taxon>
        <taxon>Pseudomonadati</taxon>
        <taxon>Pseudomonadota</taxon>
        <taxon>Alphaproteobacteria</taxon>
        <taxon>Sphingomonadales</taxon>
        <taxon>Sphingomonadaceae</taxon>
        <taxon>Sphingorhabdus</taxon>
    </lineage>
</organism>
<gene>
    <name evidence="1" type="ORF">DXH95_01110</name>
</gene>
<dbReference type="EMBL" id="QRGP01000001">
    <property type="protein sequence ID" value="RDV06076.1"/>
    <property type="molecule type" value="Genomic_DNA"/>
</dbReference>
<comment type="caution">
    <text evidence="1">The sequence shown here is derived from an EMBL/GenBank/DDBJ whole genome shotgun (WGS) entry which is preliminary data.</text>
</comment>
<proteinExistence type="predicted"/>
<protein>
    <submittedName>
        <fullName evidence="1">Uncharacterized protein</fullName>
    </submittedName>
</protein>
<dbReference type="RefSeq" id="WP_115547635.1">
    <property type="nucleotide sequence ID" value="NZ_QRGP01000001.1"/>
</dbReference>
<name>A0A371BEN8_9SPHN</name>
<dbReference type="Proteomes" id="UP000263833">
    <property type="component" value="Unassembled WGS sequence"/>
</dbReference>